<evidence type="ECO:0000256" key="5">
    <source>
        <dbReference type="PROSITE-ProRule" id="PRU00552"/>
    </source>
</evidence>
<dbReference type="Pfam" id="PF00658">
    <property type="entry name" value="MLLE"/>
    <property type="match status" value="1"/>
</dbReference>
<evidence type="ECO:0000256" key="2">
    <source>
        <dbReference type="ARBA" id="ARBA00022801"/>
    </source>
</evidence>
<evidence type="ECO:0000256" key="6">
    <source>
        <dbReference type="SAM" id="MobiDB-lite"/>
    </source>
</evidence>
<dbReference type="PANTHER" id="PTHR47960">
    <property type="entry name" value="DEAD-BOX ATP-DEPENDENT RNA HELICASE 50"/>
    <property type="match status" value="1"/>
</dbReference>
<dbReference type="PROSITE" id="PS51195">
    <property type="entry name" value="Q_MOTIF"/>
    <property type="match status" value="1"/>
</dbReference>
<feature type="compositionally biased region" description="Basic and acidic residues" evidence="6">
    <location>
        <begin position="7"/>
        <end position="20"/>
    </location>
</feature>
<evidence type="ECO:0000256" key="3">
    <source>
        <dbReference type="ARBA" id="ARBA00022806"/>
    </source>
</evidence>
<dbReference type="InterPro" id="IPR014014">
    <property type="entry name" value="RNA_helicase_DEAD_Q_motif"/>
</dbReference>
<dbReference type="GO" id="GO:0003723">
    <property type="term" value="F:RNA binding"/>
    <property type="evidence" value="ECO:0007669"/>
    <property type="project" value="InterPro"/>
</dbReference>
<dbReference type="GO" id="GO:0003724">
    <property type="term" value="F:RNA helicase activity"/>
    <property type="evidence" value="ECO:0007669"/>
    <property type="project" value="InterPro"/>
</dbReference>
<gene>
    <name evidence="10" type="ORF">O6P43_004140</name>
</gene>
<sequence length="383" mass="41854">MKTGFRFAEEEKKGRKSFEDMRGRSRALLNLSFSLLSPIKRHRIPKSPSPASAFLGFSSDCTTTTNVKNDKASSNSERDSMILEKFKLRKVKGSSETPQAASRASTPPASSSIAEKVTENSVQNEGEPAKVVTSFKELGLSDELIEAAGEMGIFIPSEIQCVGIPAVLEGKSVVFSSESGSGRTLAYLLPLIQLLRRDYALLGLKPQHPRAILLCATEEQCEECFNVAKFMDYNAQLKSSKDSGSPKKDFSNVPIGLIIGTPSEIVQYMEEGSVVPDEMKYLVLEEADCMFDTDLGPEIHKIIGPLKDQASNSSFRGFQSILVTSTITKILGEHSSLVKRLESNHAGQISAMLLEIDQTEVFDLTDSPDTLKKKVADAMTTLL</sequence>
<keyword evidence="11" id="KW-1185">Reference proteome</keyword>
<evidence type="ECO:0000313" key="10">
    <source>
        <dbReference type="EMBL" id="KAJ7973993.1"/>
    </source>
</evidence>
<dbReference type="SMART" id="SM00487">
    <property type="entry name" value="DEXDc"/>
    <property type="match status" value="1"/>
</dbReference>
<keyword evidence="2" id="KW-0378">Hydrolase</keyword>
<dbReference type="InterPro" id="IPR027417">
    <property type="entry name" value="P-loop_NTPase"/>
</dbReference>
<dbReference type="PROSITE" id="PS51309">
    <property type="entry name" value="PABC"/>
    <property type="match status" value="1"/>
</dbReference>
<evidence type="ECO:0000259" key="8">
    <source>
        <dbReference type="PROSITE" id="PS51195"/>
    </source>
</evidence>
<dbReference type="Pfam" id="PF00270">
    <property type="entry name" value="DEAD"/>
    <property type="match status" value="1"/>
</dbReference>
<dbReference type="SMART" id="SM00517">
    <property type="entry name" value="PolyA"/>
    <property type="match status" value="1"/>
</dbReference>
<feature type="domain" description="PABC" evidence="9">
    <location>
        <begin position="310"/>
        <end position="383"/>
    </location>
</feature>
<dbReference type="GO" id="GO:0005524">
    <property type="term" value="F:ATP binding"/>
    <property type="evidence" value="ECO:0007669"/>
    <property type="project" value="UniProtKB-KW"/>
</dbReference>
<dbReference type="InterPro" id="IPR002004">
    <property type="entry name" value="PABP_HYD_C"/>
</dbReference>
<dbReference type="Proteomes" id="UP001163823">
    <property type="component" value="Chromosome 3"/>
</dbReference>
<feature type="region of interest" description="Disordered" evidence="6">
    <location>
        <begin position="90"/>
        <end position="128"/>
    </location>
</feature>
<proteinExistence type="predicted"/>
<accession>A0AAD7Q355</accession>
<dbReference type="AlphaFoldDB" id="A0AAD7Q355"/>
<protein>
    <submittedName>
        <fullName evidence="10">Dead box ATP-dependent RNA helicase</fullName>
    </submittedName>
</protein>
<name>A0AAD7Q355_QUISA</name>
<dbReference type="EMBL" id="JARAOO010000003">
    <property type="protein sequence ID" value="KAJ7973993.1"/>
    <property type="molecule type" value="Genomic_DNA"/>
</dbReference>
<dbReference type="Gene3D" id="3.40.50.300">
    <property type="entry name" value="P-loop containing nucleotide triphosphate hydrolases"/>
    <property type="match status" value="1"/>
</dbReference>
<evidence type="ECO:0000259" key="9">
    <source>
        <dbReference type="PROSITE" id="PS51309"/>
    </source>
</evidence>
<feature type="short sequence motif" description="Q motif" evidence="5">
    <location>
        <begin position="133"/>
        <end position="161"/>
    </location>
</feature>
<dbReference type="InterPro" id="IPR014001">
    <property type="entry name" value="Helicase_ATP-bd"/>
</dbReference>
<evidence type="ECO:0000313" key="11">
    <source>
        <dbReference type="Proteomes" id="UP001163823"/>
    </source>
</evidence>
<comment type="caution">
    <text evidence="10">The sequence shown here is derived from an EMBL/GenBank/DDBJ whole genome shotgun (WGS) entry which is preliminary data.</text>
</comment>
<dbReference type="SUPFAM" id="SSF52540">
    <property type="entry name" value="P-loop containing nucleoside triphosphate hydrolases"/>
    <property type="match status" value="1"/>
</dbReference>
<dbReference type="GO" id="GO:0016787">
    <property type="term" value="F:hydrolase activity"/>
    <property type="evidence" value="ECO:0007669"/>
    <property type="project" value="UniProtKB-KW"/>
</dbReference>
<keyword evidence="1" id="KW-0547">Nucleotide-binding</keyword>
<keyword evidence="3 10" id="KW-0347">Helicase</keyword>
<evidence type="ECO:0000256" key="1">
    <source>
        <dbReference type="ARBA" id="ARBA00022741"/>
    </source>
</evidence>
<reference evidence="10" key="1">
    <citation type="journal article" date="2023" name="Science">
        <title>Elucidation of the pathway for biosynthesis of saponin adjuvants from the soapbark tree.</title>
        <authorList>
            <person name="Reed J."/>
            <person name="Orme A."/>
            <person name="El-Demerdash A."/>
            <person name="Owen C."/>
            <person name="Martin L.B.B."/>
            <person name="Misra R.C."/>
            <person name="Kikuchi S."/>
            <person name="Rejzek M."/>
            <person name="Martin A.C."/>
            <person name="Harkess A."/>
            <person name="Leebens-Mack J."/>
            <person name="Louveau T."/>
            <person name="Stephenson M.J."/>
            <person name="Osbourn A."/>
        </authorList>
    </citation>
    <scope>NUCLEOTIDE SEQUENCE</scope>
    <source>
        <strain evidence="10">S10</strain>
    </source>
</reference>
<dbReference type="InterPro" id="IPR011545">
    <property type="entry name" value="DEAD/DEAH_box_helicase_dom"/>
</dbReference>
<evidence type="ECO:0000259" key="7">
    <source>
        <dbReference type="PROSITE" id="PS51192"/>
    </source>
</evidence>
<feature type="compositionally biased region" description="Low complexity" evidence="6">
    <location>
        <begin position="98"/>
        <end position="114"/>
    </location>
</feature>
<feature type="region of interest" description="Disordered" evidence="6">
    <location>
        <begin position="1"/>
        <end position="20"/>
    </location>
</feature>
<feature type="domain" description="DEAD-box RNA helicase Q" evidence="8">
    <location>
        <begin position="133"/>
        <end position="161"/>
    </location>
</feature>
<evidence type="ECO:0000256" key="4">
    <source>
        <dbReference type="ARBA" id="ARBA00022840"/>
    </source>
</evidence>
<dbReference type="SUPFAM" id="SSF63570">
    <property type="entry name" value="PABC (PABP) domain"/>
    <property type="match status" value="1"/>
</dbReference>
<organism evidence="10 11">
    <name type="scientific">Quillaja saponaria</name>
    <name type="common">Soap bark tree</name>
    <dbReference type="NCBI Taxonomy" id="32244"/>
    <lineage>
        <taxon>Eukaryota</taxon>
        <taxon>Viridiplantae</taxon>
        <taxon>Streptophyta</taxon>
        <taxon>Embryophyta</taxon>
        <taxon>Tracheophyta</taxon>
        <taxon>Spermatophyta</taxon>
        <taxon>Magnoliopsida</taxon>
        <taxon>eudicotyledons</taxon>
        <taxon>Gunneridae</taxon>
        <taxon>Pentapetalae</taxon>
        <taxon>rosids</taxon>
        <taxon>fabids</taxon>
        <taxon>Fabales</taxon>
        <taxon>Quillajaceae</taxon>
        <taxon>Quillaja</taxon>
    </lineage>
</organism>
<dbReference type="KEGG" id="qsa:O6P43_004140"/>
<feature type="domain" description="Helicase ATP-binding" evidence="7">
    <location>
        <begin position="164"/>
        <end position="345"/>
    </location>
</feature>
<dbReference type="InterPro" id="IPR036053">
    <property type="entry name" value="PABP-dom"/>
</dbReference>
<dbReference type="PROSITE" id="PS51192">
    <property type="entry name" value="HELICASE_ATP_BIND_1"/>
    <property type="match status" value="1"/>
</dbReference>
<keyword evidence="4" id="KW-0067">ATP-binding</keyword>